<dbReference type="Proteomes" id="UP001281614">
    <property type="component" value="Unassembled WGS sequence"/>
</dbReference>
<protein>
    <submittedName>
        <fullName evidence="3">Uncharacterized protein</fullName>
    </submittedName>
</protein>
<dbReference type="AlphaFoldDB" id="A0AAD9YNH2"/>
<sequence length="253" mass="28211">MASFRSLSPRAEQVVHHKDRGQMPSFLQNAIQDILNRYPHLRARPAMLTIGDLSDLAPTTLGAIRPEFVQRKYLQMLPAYQRRMAIIPETFLSYLTSPRQSRTESPLTSPQDRQDNHQPAASTQKATVRGLPEIERDVHNRTRQLREAMHLVVGLEAKLLELELEQRALTAPTKKKRKSRAEKRADWENKGNGKSRGLVIMCGIAGALAIVALVWMAMSRVVPDSDDVQSTAKHQMATTATTAPVHGVSPGEA</sequence>
<feature type="compositionally biased region" description="Polar residues" evidence="1">
    <location>
        <begin position="232"/>
        <end position="242"/>
    </location>
</feature>
<evidence type="ECO:0000256" key="1">
    <source>
        <dbReference type="SAM" id="MobiDB-lite"/>
    </source>
</evidence>
<feature type="region of interest" description="Disordered" evidence="1">
    <location>
        <begin position="1"/>
        <end position="20"/>
    </location>
</feature>
<reference evidence="3" key="1">
    <citation type="submission" date="2023-02" db="EMBL/GenBank/DDBJ databases">
        <title>Colletotrichum kahawae CIFC_Que2 genome sequencing and assembly.</title>
        <authorList>
            <person name="Baroncelli R."/>
        </authorList>
    </citation>
    <scope>NUCLEOTIDE SEQUENCE</scope>
    <source>
        <strain evidence="3">CIFC_Que2</strain>
    </source>
</reference>
<keyword evidence="2" id="KW-0472">Membrane</keyword>
<evidence type="ECO:0000313" key="4">
    <source>
        <dbReference type="Proteomes" id="UP001281614"/>
    </source>
</evidence>
<feature type="region of interest" description="Disordered" evidence="1">
    <location>
        <begin position="171"/>
        <end position="192"/>
    </location>
</feature>
<feature type="transmembrane region" description="Helical" evidence="2">
    <location>
        <begin position="198"/>
        <end position="218"/>
    </location>
</feature>
<dbReference type="EMBL" id="VYYT01000063">
    <property type="protein sequence ID" value="KAK2772787.1"/>
    <property type="molecule type" value="Genomic_DNA"/>
</dbReference>
<feature type="region of interest" description="Disordered" evidence="1">
    <location>
        <begin position="232"/>
        <end position="253"/>
    </location>
</feature>
<keyword evidence="2" id="KW-1133">Transmembrane helix</keyword>
<feature type="compositionally biased region" description="Basic and acidic residues" evidence="1">
    <location>
        <begin position="182"/>
        <end position="191"/>
    </location>
</feature>
<comment type="caution">
    <text evidence="3">The sequence shown here is derived from an EMBL/GenBank/DDBJ whole genome shotgun (WGS) entry which is preliminary data.</text>
</comment>
<name>A0AAD9YNH2_COLKA</name>
<accession>A0AAD9YNH2</accession>
<gene>
    <name evidence="3" type="ORF">CKAH01_13789</name>
</gene>
<keyword evidence="2" id="KW-0812">Transmembrane</keyword>
<evidence type="ECO:0000256" key="2">
    <source>
        <dbReference type="SAM" id="Phobius"/>
    </source>
</evidence>
<evidence type="ECO:0000313" key="3">
    <source>
        <dbReference type="EMBL" id="KAK2772787.1"/>
    </source>
</evidence>
<keyword evidence="4" id="KW-1185">Reference proteome</keyword>
<feature type="compositionally biased region" description="Polar residues" evidence="1">
    <location>
        <begin position="97"/>
        <end position="126"/>
    </location>
</feature>
<organism evidence="3 4">
    <name type="scientific">Colletotrichum kahawae</name>
    <name type="common">Coffee berry disease fungus</name>
    <dbReference type="NCBI Taxonomy" id="34407"/>
    <lineage>
        <taxon>Eukaryota</taxon>
        <taxon>Fungi</taxon>
        <taxon>Dikarya</taxon>
        <taxon>Ascomycota</taxon>
        <taxon>Pezizomycotina</taxon>
        <taxon>Sordariomycetes</taxon>
        <taxon>Hypocreomycetidae</taxon>
        <taxon>Glomerellales</taxon>
        <taxon>Glomerellaceae</taxon>
        <taxon>Colletotrichum</taxon>
        <taxon>Colletotrichum gloeosporioides species complex</taxon>
    </lineage>
</organism>
<feature type="region of interest" description="Disordered" evidence="1">
    <location>
        <begin position="97"/>
        <end position="128"/>
    </location>
</feature>
<proteinExistence type="predicted"/>